<accession>A0ABN9R1E3</accession>
<dbReference type="EMBL" id="CAUYUJ010005065">
    <property type="protein sequence ID" value="CAK0812139.1"/>
    <property type="molecule type" value="Genomic_DNA"/>
</dbReference>
<keyword evidence="3" id="KW-1185">Reference proteome</keyword>
<feature type="non-terminal residue" evidence="2">
    <location>
        <position position="1"/>
    </location>
</feature>
<name>A0ABN9R1E3_9DINO</name>
<proteinExistence type="predicted"/>
<organism evidence="2 3">
    <name type="scientific">Prorocentrum cordatum</name>
    <dbReference type="NCBI Taxonomy" id="2364126"/>
    <lineage>
        <taxon>Eukaryota</taxon>
        <taxon>Sar</taxon>
        <taxon>Alveolata</taxon>
        <taxon>Dinophyceae</taxon>
        <taxon>Prorocentrales</taxon>
        <taxon>Prorocentraceae</taxon>
        <taxon>Prorocentrum</taxon>
    </lineage>
</organism>
<protein>
    <submittedName>
        <fullName evidence="2">Uncharacterized protein</fullName>
    </submittedName>
</protein>
<sequence length="105" mass="10645">PPGGRRPPAPRGPAARGPGGEPAQAARAARGGGTPRESRFAAAAMPWAARRDLLSLLMVARCPCWRALPEACAAQGGAAQCPDAGSAREEPAGSKSPRSPPLEEV</sequence>
<feature type="region of interest" description="Disordered" evidence="1">
    <location>
        <begin position="75"/>
        <end position="105"/>
    </location>
</feature>
<evidence type="ECO:0000313" key="3">
    <source>
        <dbReference type="Proteomes" id="UP001189429"/>
    </source>
</evidence>
<comment type="caution">
    <text evidence="2">The sequence shown here is derived from an EMBL/GenBank/DDBJ whole genome shotgun (WGS) entry which is preliminary data.</text>
</comment>
<feature type="region of interest" description="Disordered" evidence="1">
    <location>
        <begin position="1"/>
        <end position="38"/>
    </location>
</feature>
<evidence type="ECO:0000313" key="2">
    <source>
        <dbReference type="EMBL" id="CAK0812139.1"/>
    </source>
</evidence>
<evidence type="ECO:0000256" key="1">
    <source>
        <dbReference type="SAM" id="MobiDB-lite"/>
    </source>
</evidence>
<gene>
    <name evidence="2" type="ORF">PCOR1329_LOCUS16496</name>
</gene>
<dbReference type="Proteomes" id="UP001189429">
    <property type="component" value="Unassembled WGS sequence"/>
</dbReference>
<reference evidence="2" key="1">
    <citation type="submission" date="2023-10" db="EMBL/GenBank/DDBJ databases">
        <authorList>
            <person name="Chen Y."/>
            <person name="Shah S."/>
            <person name="Dougan E. K."/>
            <person name="Thang M."/>
            <person name="Chan C."/>
        </authorList>
    </citation>
    <scope>NUCLEOTIDE SEQUENCE [LARGE SCALE GENOMIC DNA]</scope>
</reference>
<feature type="non-terminal residue" evidence="2">
    <location>
        <position position="105"/>
    </location>
</feature>
<feature type="compositionally biased region" description="Pro residues" evidence="1">
    <location>
        <begin position="1"/>
        <end position="11"/>
    </location>
</feature>
<feature type="compositionally biased region" description="Low complexity" evidence="1">
    <location>
        <begin position="12"/>
        <end position="29"/>
    </location>
</feature>